<reference evidence="1" key="1">
    <citation type="submission" date="2016-01" db="EMBL/GenBank/DDBJ databases">
        <authorList>
            <person name="Peeters C."/>
        </authorList>
    </citation>
    <scope>NUCLEOTIDE SEQUENCE [LARGE SCALE GENOMIC DNA]</scope>
    <source>
        <strain evidence="1">LMG 29323</strain>
    </source>
</reference>
<evidence type="ECO:0000313" key="1">
    <source>
        <dbReference type="EMBL" id="SAK38947.1"/>
    </source>
</evidence>
<dbReference type="STRING" id="1777141.AWB80_00001"/>
<dbReference type="EMBL" id="FCOE02000001">
    <property type="protein sequence ID" value="SAK38947.1"/>
    <property type="molecule type" value="Genomic_DNA"/>
</dbReference>
<dbReference type="AlphaFoldDB" id="A0A157Z1Q4"/>
<comment type="caution">
    <text evidence="1">The sequence shown here is derived from an EMBL/GenBank/DDBJ whole genome shotgun (WGS) entry which is preliminary data.</text>
</comment>
<protein>
    <submittedName>
        <fullName evidence="1">Uncharacterized protein</fullName>
    </submittedName>
</protein>
<accession>A0A157Z1Q4</accession>
<evidence type="ECO:0000313" key="2">
    <source>
        <dbReference type="Proteomes" id="UP000054911"/>
    </source>
</evidence>
<proteinExistence type="predicted"/>
<sequence>MASGAKPLGARSSVAPRITNRKKNVIATSETSAAVIEKWPGECSPKPFAANALDAKSKLGLPVAMR</sequence>
<dbReference type="Proteomes" id="UP000054911">
    <property type="component" value="Unassembled WGS sequence"/>
</dbReference>
<keyword evidence="2" id="KW-1185">Reference proteome</keyword>
<name>A0A157Z1Q4_9BURK</name>
<gene>
    <name evidence="1" type="ORF">AWB80_00001</name>
</gene>
<organism evidence="1 2">
    <name type="scientific">Caballeronia pedi</name>
    <dbReference type="NCBI Taxonomy" id="1777141"/>
    <lineage>
        <taxon>Bacteria</taxon>
        <taxon>Pseudomonadati</taxon>
        <taxon>Pseudomonadota</taxon>
        <taxon>Betaproteobacteria</taxon>
        <taxon>Burkholderiales</taxon>
        <taxon>Burkholderiaceae</taxon>
        <taxon>Caballeronia</taxon>
    </lineage>
</organism>